<dbReference type="OrthoDB" id="340557at2759"/>
<dbReference type="Proteomes" id="UP000001460">
    <property type="component" value="Unassembled WGS sequence"/>
</dbReference>
<proteinExistence type="predicted"/>
<evidence type="ECO:0000313" key="2">
    <source>
        <dbReference type="Proteomes" id="UP000001460"/>
    </source>
</evidence>
<organism evidence="1 2">
    <name type="scientific">Cryptosporidium muris (strain RN66)</name>
    <dbReference type="NCBI Taxonomy" id="441375"/>
    <lineage>
        <taxon>Eukaryota</taxon>
        <taxon>Sar</taxon>
        <taxon>Alveolata</taxon>
        <taxon>Apicomplexa</taxon>
        <taxon>Conoidasida</taxon>
        <taxon>Coccidia</taxon>
        <taxon>Eucoccidiorida</taxon>
        <taxon>Eimeriorina</taxon>
        <taxon>Cryptosporidiidae</taxon>
        <taxon>Cryptosporidium</taxon>
    </lineage>
</organism>
<dbReference type="RefSeq" id="XP_002141236.1">
    <property type="nucleotide sequence ID" value="XM_002141200.1"/>
</dbReference>
<sequence>MHGRKSTLSSGFGNDNVNIETSKNIDNAVNTNLSKDSLKLGLNDINNQPTYINSNGYIQTISQNPIYFPTMNEEIAQYIYKTENKIDNNSNMINKNENLNNKTNNISFPQTHVFNQYPTQGTNIINNPTTRRDYTIMDMPAINFNSQILAPKVLLQNGRNITPRRSVTGSIGSLGVNINSNINDGINLSGTEMISNQLKNQNHSSYNNSISCINPVENSGIFNNTPFNSIHTHSNPPQNAISSQSAFPIDISLDSSLTSQKSMILSDDKSYNQLQNTSIDSILPNKYINPKFQTINAQSCIFNSNQSTNYNISTPFGHNMQQHTTWQLQYMNSIPLLAQIQIETIHDIPNSNQTLGLYNSASHMFDYSIVASFNGYDDKNETFKIGPFPKVDLQNSKYLSCIIHDEINIPFSWDQPTLKLKVIEENEFKADVIGYVTINIDPTNIGILNQLQLIDPHTNHYKGTICFFIKIVPNKSNPNFRYDQLHGPNSILNKKKYQETSVLNIFRGFCCAE</sequence>
<accession>B6AF96</accession>
<reference evidence="1" key="1">
    <citation type="submission" date="2008-06" db="EMBL/GenBank/DDBJ databases">
        <authorList>
            <person name="Lorenzi H."/>
            <person name="Inman J."/>
            <person name="Miller J."/>
            <person name="Schobel S."/>
            <person name="Amedeo P."/>
            <person name="Caler E.V."/>
            <person name="da Silva J."/>
        </authorList>
    </citation>
    <scope>NUCLEOTIDE SEQUENCE [LARGE SCALE GENOMIC DNA]</scope>
    <source>
        <strain evidence="1">RN66</strain>
    </source>
</reference>
<dbReference type="GeneID" id="6996461"/>
<dbReference type="EMBL" id="DS989731">
    <property type="protein sequence ID" value="EEA06887.1"/>
    <property type="molecule type" value="Genomic_DNA"/>
</dbReference>
<gene>
    <name evidence="1" type="ORF">CMU_032720</name>
</gene>
<dbReference type="VEuPathDB" id="CryptoDB:CMU_032720"/>
<evidence type="ECO:0000313" key="1">
    <source>
        <dbReference type="EMBL" id="EEA06887.1"/>
    </source>
</evidence>
<protein>
    <submittedName>
        <fullName evidence="1">Uncharacterized protein</fullName>
    </submittedName>
</protein>
<keyword evidence="2" id="KW-1185">Reference proteome</keyword>
<dbReference type="AlphaFoldDB" id="B6AF96"/>
<name>B6AF96_CRYMR</name>